<evidence type="ECO:0000256" key="14">
    <source>
        <dbReference type="SAM" id="Phobius"/>
    </source>
</evidence>
<accession>A0A328U3S1</accession>
<dbReference type="GO" id="GO:0005524">
    <property type="term" value="F:ATP binding"/>
    <property type="evidence" value="ECO:0007669"/>
    <property type="project" value="UniProtKB-KW"/>
</dbReference>
<evidence type="ECO:0000313" key="18">
    <source>
        <dbReference type="Proteomes" id="UP000249260"/>
    </source>
</evidence>
<dbReference type="InterPro" id="IPR050640">
    <property type="entry name" value="Bact_2-comp_sensor_kinase"/>
</dbReference>
<comment type="subcellular location">
    <subcellularLocation>
        <location evidence="2">Cell membrane</location>
        <topology evidence="2">Multi-pass membrane protein</topology>
    </subcellularLocation>
</comment>
<comment type="caution">
    <text evidence="17">The sequence shown here is derived from an EMBL/GenBank/DDBJ whole genome shotgun (WGS) entry which is preliminary data.</text>
</comment>
<evidence type="ECO:0000256" key="3">
    <source>
        <dbReference type="ARBA" id="ARBA00012438"/>
    </source>
</evidence>
<evidence type="ECO:0000256" key="6">
    <source>
        <dbReference type="ARBA" id="ARBA00022679"/>
    </source>
</evidence>
<dbReference type="PROSITE" id="PS50109">
    <property type="entry name" value="HIS_KIN"/>
    <property type="match status" value="1"/>
</dbReference>
<dbReference type="Gene3D" id="6.10.340.10">
    <property type="match status" value="1"/>
</dbReference>
<dbReference type="InterPro" id="IPR033479">
    <property type="entry name" value="dCache_1"/>
</dbReference>
<keyword evidence="11 14" id="KW-1133">Transmembrane helix</keyword>
<gene>
    <name evidence="17" type="ORF">DL346_03025</name>
</gene>
<dbReference type="SMART" id="SM00387">
    <property type="entry name" value="HATPase_c"/>
    <property type="match status" value="1"/>
</dbReference>
<organism evidence="17 18">
    <name type="scientific">Paenibacillus montanisoli</name>
    <dbReference type="NCBI Taxonomy" id="2081970"/>
    <lineage>
        <taxon>Bacteria</taxon>
        <taxon>Bacillati</taxon>
        <taxon>Bacillota</taxon>
        <taxon>Bacilli</taxon>
        <taxon>Bacillales</taxon>
        <taxon>Paenibacillaceae</taxon>
        <taxon>Paenibacillus</taxon>
    </lineage>
</organism>
<evidence type="ECO:0000256" key="10">
    <source>
        <dbReference type="ARBA" id="ARBA00022840"/>
    </source>
</evidence>
<evidence type="ECO:0000256" key="8">
    <source>
        <dbReference type="ARBA" id="ARBA00022741"/>
    </source>
</evidence>
<name>A0A328U3S1_9BACL</name>
<feature type="transmembrane region" description="Helical" evidence="14">
    <location>
        <begin position="7"/>
        <end position="28"/>
    </location>
</feature>
<feature type="domain" description="HAMP" evidence="16">
    <location>
        <begin position="324"/>
        <end position="379"/>
    </location>
</feature>
<keyword evidence="8" id="KW-0547">Nucleotide-binding</keyword>
<sequence length="607" mass="68949">MNLRPKLLLAFIGLIVAPLILLGIVSFLNSEHLLEKKYSEQTEITLKAVGGNIRYFFREIDQITDSSVTNTTVQDALRSSHNSVNDAARLIAISQYEKSLGKLLFQHPALSMMMLYGKDGTMFRSYRNDPTTFKKITYDMLQGHAIYPDILRLGGRPLWLGPYEQPELTGTGAALFTQLRIVRDMDTFNDSGIMVTQVKTDEIDNMLRDFTLSGEQQTQTRYLIINSEGLVMLDSSHQLEGKLAQSQTQLPLQKTARYASYRTLFNHEDSLVSAYNLDRSGWVLISVKSWESLTSENIRFVQWIGGITLLCLLFAVLFNIFFVSRVAKAIIRVVRKMRLVEQGMLDINTRVPTSGGKDETVLLARSFNSMVETIGRLLSEVRTEQDRKQRAEMMLMQAQIKPHFLFNTLESINALAAQNEGGKIMQMVRRLSILLRTSMHHSEIITVRQEIEHVNSYLEIQKYRFEDLFSYELSIPDEAFDYTILKLTLQPLVENSIQHGFEGLPHVGLISISVHLEDGSLIFTIADNGIGMNEEVLKRINGLTPELERDLDLNVAEQGERRGLGLRSVADRLRIHYGAPYGMMLCSQEGCGTTIRIKIPRDRGERI</sequence>
<evidence type="ECO:0000256" key="5">
    <source>
        <dbReference type="ARBA" id="ARBA00022553"/>
    </source>
</evidence>
<evidence type="ECO:0000256" key="2">
    <source>
        <dbReference type="ARBA" id="ARBA00004651"/>
    </source>
</evidence>
<dbReference type="RefSeq" id="WP_112880590.1">
    <property type="nucleotide sequence ID" value="NZ_QLUW01000001.1"/>
</dbReference>
<feature type="domain" description="Histidine kinase" evidence="15">
    <location>
        <begin position="485"/>
        <end position="603"/>
    </location>
</feature>
<dbReference type="Pfam" id="PF00672">
    <property type="entry name" value="HAMP"/>
    <property type="match status" value="1"/>
</dbReference>
<dbReference type="Pfam" id="PF02518">
    <property type="entry name" value="HATPase_c"/>
    <property type="match status" value="1"/>
</dbReference>
<keyword evidence="7 14" id="KW-0812">Transmembrane</keyword>
<dbReference type="InterPro" id="IPR010559">
    <property type="entry name" value="Sig_transdc_His_kin_internal"/>
</dbReference>
<dbReference type="Gene3D" id="3.30.565.10">
    <property type="entry name" value="Histidine kinase-like ATPase, C-terminal domain"/>
    <property type="match status" value="1"/>
</dbReference>
<dbReference type="CDD" id="cd06225">
    <property type="entry name" value="HAMP"/>
    <property type="match status" value="1"/>
</dbReference>
<dbReference type="InterPro" id="IPR004358">
    <property type="entry name" value="Sig_transdc_His_kin-like_C"/>
</dbReference>
<dbReference type="PANTHER" id="PTHR34220:SF7">
    <property type="entry name" value="SENSOR HISTIDINE KINASE YPDA"/>
    <property type="match status" value="1"/>
</dbReference>
<dbReference type="PRINTS" id="PR00344">
    <property type="entry name" value="BCTRLSENSOR"/>
</dbReference>
<dbReference type="Proteomes" id="UP000249260">
    <property type="component" value="Unassembled WGS sequence"/>
</dbReference>
<evidence type="ECO:0000259" key="15">
    <source>
        <dbReference type="PROSITE" id="PS50109"/>
    </source>
</evidence>
<dbReference type="Pfam" id="PF06580">
    <property type="entry name" value="His_kinase"/>
    <property type="match status" value="1"/>
</dbReference>
<proteinExistence type="predicted"/>
<protein>
    <recommendedName>
        <fullName evidence="3">histidine kinase</fullName>
        <ecNumber evidence="3">2.7.13.3</ecNumber>
    </recommendedName>
</protein>
<dbReference type="InterPro" id="IPR036890">
    <property type="entry name" value="HATPase_C_sf"/>
</dbReference>
<dbReference type="EMBL" id="QLUW01000001">
    <property type="protein sequence ID" value="RAP77467.1"/>
    <property type="molecule type" value="Genomic_DNA"/>
</dbReference>
<keyword evidence="18" id="KW-1185">Reference proteome</keyword>
<evidence type="ECO:0000256" key="9">
    <source>
        <dbReference type="ARBA" id="ARBA00022777"/>
    </source>
</evidence>
<evidence type="ECO:0000256" key="4">
    <source>
        <dbReference type="ARBA" id="ARBA00022475"/>
    </source>
</evidence>
<evidence type="ECO:0000313" key="17">
    <source>
        <dbReference type="EMBL" id="RAP77467.1"/>
    </source>
</evidence>
<keyword evidence="6" id="KW-0808">Transferase</keyword>
<dbReference type="Pfam" id="PF02743">
    <property type="entry name" value="dCache_1"/>
    <property type="match status" value="1"/>
</dbReference>
<dbReference type="SMART" id="SM00304">
    <property type="entry name" value="HAMP"/>
    <property type="match status" value="1"/>
</dbReference>
<dbReference type="InterPro" id="IPR003594">
    <property type="entry name" value="HATPase_dom"/>
</dbReference>
<dbReference type="SUPFAM" id="SSF55874">
    <property type="entry name" value="ATPase domain of HSP90 chaperone/DNA topoisomerase II/histidine kinase"/>
    <property type="match status" value="1"/>
</dbReference>
<keyword evidence="9 17" id="KW-0418">Kinase</keyword>
<keyword evidence="5" id="KW-0597">Phosphoprotein</keyword>
<evidence type="ECO:0000256" key="1">
    <source>
        <dbReference type="ARBA" id="ARBA00000085"/>
    </source>
</evidence>
<dbReference type="EC" id="2.7.13.3" evidence="3"/>
<dbReference type="PROSITE" id="PS50885">
    <property type="entry name" value="HAMP"/>
    <property type="match status" value="1"/>
</dbReference>
<reference evidence="17 18" key="1">
    <citation type="submission" date="2018-06" db="EMBL/GenBank/DDBJ databases">
        <title>Paenibacillus montanisoli sp. nov., isolated from mountain area soil.</title>
        <authorList>
            <person name="Wu M."/>
        </authorList>
    </citation>
    <scope>NUCLEOTIDE SEQUENCE [LARGE SCALE GENOMIC DNA]</scope>
    <source>
        <strain evidence="17 18">RA17</strain>
    </source>
</reference>
<evidence type="ECO:0000256" key="7">
    <source>
        <dbReference type="ARBA" id="ARBA00022692"/>
    </source>
</evidence>
<evidence type="ECO:0000256" key="11">
    <source>
        <dbReference type="ARBA" id="ARBA00022989"/>
    </source>
</evidence>
<dbReference type="GO" id="GO:0000155">
    <property type="term" value="F:phosphorelay sensor kinase activity"/>
    <property type="evidence" value="ECO:0007669"/>
    <property type="project" value="InterPro"/>
</dbReference>
<keyword evidence="4" id="KW-1003">Cell membrane</keyword>
<dbReference type="InterPro" id="IPR003660">
    <property type="entry name" value="HAMP_dom"/>
</dbReference>
<keyword evidence="10" id="KW-0067">ATP-binding</keyword>
<feature type="transmembrane region" description="Helical" evidence="14">
    <location>
        <begin position="303"/>
        <end position="327"/>
    </location>
</feature>
<dbReference type="InterPro" id="IPR005467">
    <property type="entry name" value="His_kinase_dom"/>
</dbReference>
<dbReference type="GO" id="GO:0005886">
    <property type="term" value="C:plasma membrane"/>
    <property type="evidence" value="ECO:0007669"/>
    <property type="project" value="UniProtKB-SubCell"/>
</dbReference>
<evidence type="ECO:0000259" key="16">
    <source>
        <dbReference type="PROSITE" id="PS50885"/>
    </source>
</evidence>
<keyword evidence="13 14" id="KW-0472">Membrane</keyword>
<keyword evidence="12" id="KW-0902">Two-component regulatory system</keyword>
<dbReference type="PANTHER" id="PTHR34220">
    <property type="entry name" value="SENSOR HISTIDINE KINASE YPDA"/>
    <property type="match status" value="1"/>
</dbReference>
<dbReference type="AlphaFoldDB" id="A0A328U3S1"/>
<dbReference type="OrthoDB" id="9776552at2"/>
<comment type="catalytic activity">
    <reaction evidence="1">
        <text>ATP + protein L-histidine = ADP + protein N-phospho-L-histidine.</text>
        <dbReference type="EC" id="2.7.13.3"/>
    </reaction>
</comment>
<evidence type="ECO:0000256" key="13">
    <source>
        <dbReference type="ARBA" id="ARBA00023136"/>
    </source>
</evidence>
<evidence type="ECO:0000256" key="12">
    <source>
        <dbReference type="ARBA" id="ARBA00023012"/>
    </source>
</evidence>